<comment type="caution">
    <text evidence="3">The sequence shown here is derived from an EMBL/GenBank/DDBJ whole genome shotgun (WGS) entry which is preliminary data.</text>
</comment>
<proteinExistence type="predicted"/>
<dbReference type="SUPFAM" id="SSF53271">
    <property type="entry name" value="PRTase-like"/>
    <property type="match status" value="1"/>
</dbReference>
<dbReference type="RefSeq" id="WP_131483136.1">
    <property type="nucleotide sequence ID" value="NZ_SJDL01000031.1"/>
</dbReference>
<name>A0ABY1ZKG3_9GAMM</name>
<dbReference type="PANTHER" id="PTHR43363">
    <property type="entry name" value="HYPOXANTHINE PHOSPHORIBOSYLTRANSFERASE"/>
    <property type="match status" value="1"/>
</dbReference>
<keyword evidence="4" id="KW-1185">Reference proteome</keyword>
<evidence type="ECO:0000313" key="4">
    <source>
        <dbReference type="Proteomes" id="UP000313645"/>
    </source>
</evidence>
<protein>
    <submittedName>
        <fullName evidence="3">Hypoxanthine phosphoribosyltransferase</fullName>
    </submittedName>
</protein>
<evidence type="ECO:0000256" key="2">
    <source>
        <dbReference type="ARBA" id="ARBA00022679"/>
    </source>
</evidence>
<keyword evidence="2" id="KW-0808">Transferase</keyword>
<evidence type="ECO:0000256" key="1">
    <source>
        <dbReference type="ARBA" id="ARBA00022676"/>
    </source>
</evidence>
<reference evidence="3 4" key="1">
    <citation type="submission" date="2019-02" db="EMBL/GenBank/DDBJ databases">
        <title>Marinobacter halodurans sp. nov., a marine bacterium isolated from sea tidal flat.</title>
        <authorList>
            <person name="Yoo Y."/>
            <person name="Lee D.W."/>
            <person name="Kim B.S."/>
            <person name="Kim J.-J."/>
        </authorList>
    </citation>
    <scope>NUCLEOTIDE SEQUENCE [LARGE SCALE GENOMIC DNA]</scope>
    <source>
        <strain evidence="3 4">YJ-S3-2</strain>
    </source>
</reference>
<organism evidence="3 4">
    <name type="scientific">Marinobacter halodurans</name>
    <dbReference type="NCBI Taxonomy" id="2528979"/>
    <lineage>
        <taxon>Bacteria</taxon>
        <taxon>Pseudomonadati</taxon>
        <taxon>Pseudomonadota</taxon>
        <taxon>Gammaproteobacteria</taxon>
        <taxon>Pseudomonadales</taxon>
        <taxon>Marinobacteraceae</taxon>
        <taxon>Marinobacter</taxon>
    </lineage>
</organism>
<dbReference type="GO" id="GO:0016757">
    <property type="term" value="F:glycosyltransferase activity"/>
    <property type="evidence" value="ECO:0007669"/>
    <property type="project" value="UniProtKB-KW"/>
</dbReference>
<gene>
    <name evidence="3" type="ORF">EZI54_17320</name>
</gene>
<keyword evidence="1 3" id="KW-0328">Glycosyltransferase</keyword>
<dbReference type="Proteomes" id="UP000313645">
    <property type="component" value="Unassembled WGS sequence"/>
</dbReference>
<evidence type="ECO:0000313" key="3">
    <source>
        <dbReference type="EMBL" id="TBW51282.1"/>
    </source>
</evidence>
<dbReference type="InterPro" id="IPR000836">
    <property type="entry name" value="PRTase_dom"/>
</dbReference>
<dbReference type="PANTHER" id="PTHR43363:SF1">
    <property type="entry name" value="HYPOXANTHINE-GUANINE PHOSPHORIBOSYLTRANSFERASE"/>
    <property type="match status" value="1"/>
</dbReference>
<dbReference type="CDD" id="cd06223">
    <property type="entry name" value="PRTases_typeI"/>
    <property type="match status" value="1"/>
</dbReference>
<dbReference type="InterPro" id="IPR029057">
    <property type="entry name" value="PRTase-like"/>
</dbReference>
<dbReference type="Gene3D" id="3.40.50.2020">
    <property type="match status" value="1"/>
</dbReference>
<sequence length="203" mass="22897">MTQTIPKPARSRRFLQEADLIEDAFRLGVQVYESGFRPNFIVGLWRGGSAIGIYVQECLQTLGVATDHIALRTSYRGMHDYDAMVASPEENIRVHGTHYLLDNLNHDDRLLIVDDVFSTGHSIAAVLKRLNSQLKRNMPQDTRIATLYQRPGANRTGLEPDFCQHTSEDWLVFPYELNGLSRDEIDTHKPFLGAILDSVKTGG</sequence>
<dbReference type="EMBL" id="SJDL01000031">
    <property type="protein sequence ID" value="TBW51282.1"/>
    <property type="molecule type" value="Genomic_DNA"/>
</dbReference>
<accession>A0ABY1ZKG3</accession>